<dbReference type="AlphaFoldDB" id="A0A1G5FN03"/>
<dbReference type="GO" id="GO:0005737">
    <property type="term" value="C:cytoplasm"/>
    <property type="evidence" value="ECO:0007669"/>
    <property type="project" value="UniProtKB-SubCell"/>
</dbReference>
<dbReference type="CDD" id="cd01108">
    <property type="entry name" value="HTH_CueR"/>
    <property type="match status" value="1"/>
</dbReference>
<dbReference type="InterPro" id="IPR047057">
    <property type="entry name" value="MerR_fam"/>
</dbReference>
<dbReference type="PRINTS" id="PR00040">
    <property type="entry name" value="HTHMERR"/>
</dbReference>
<dbReference type="STRING" id="336292.SAMN05660710_01481"/>
<dbReference type="PANTHER" id="PTHR30204:SF94">
    <property type="entry name" value="HEAVY METAL-DEPENDENT TRANSCRIPTIONAL REGULATOR HI_0293-RELATED"/>
    <property type="match status" value="1"/>
</dbReference>
<name>A0A1G5FN03_9RHOB</name>
<dbReference type="RefSeq" id="WP_090741843.1">
    <property type="nucleotide sequence ID" value="NZ_FMVT01000004.1"/>
</dbReference>
<dbReference type="SUPFAM" id="SSF46955">
    <property type="entry name" value="Putative DNA-binding domain"/>
    <property type="match status" value="1"/>
</dbReference>
<dbReference type="InterPro" id="IPR011789">
    <property type="entry name" value="CueR"/>
</dbReference>
<dbReference type="Pfam" id="PF00376">
    <property type="entry name" value="MerR"/>
    <property type="match status" value="1"/>
</dbReference>
<feature type="compositionally biased region" description="Low complexity" evidence="6">
    <location>
        <begin position="142"/>
        <end position="156"/>
    </location>
</feature>
<comment type="subcellular location">
    <subcellularLocation>
        <location evidence="1">Cytoplasm</location>
    </subcellularLocation>
</comment>
<evidence type="ECO:0000256" key="5">
    <source>
        <dbReference type="ARBA" id="ARBA00023163"/>
    </source>
</evidence>
<feature type="domain" description="HTH merR-type" evidence="7">
    <location>
        <begin position="1"/>
        <end position="68"/>
    </location>
</feature>
<dbReference type="GO" id="GO:0003677">
    <property type="term" value="F:DNA binding"/>
    <property type="evidence" value="ECO:0007669"/>
    <property type="project" value="UniProtKB-KW"/>
</dbReference>
<keyword evidence="2" id="KW-0963">Cytoplasm</keyword>
<dbReference type="InterPro" id="IPR015358">
    <property type="entry name" value="Tscrpt_reg_MerR_DNA-bd"/>
</dbReference>
<dbReference type="OrthoDB" id="9802944at2"/>
<evidence type="ECO:0000256" key="2">
    <source>
        <dbReference type="ARBA" id="ARBA00022490"/>
    </source>
</evidence>
<evidence type="ECO:0000256" key="4">
    <source>
        <dbReference type="ARBA" id="ARBA00023125"/>
    </source>
</evidence>
<dbReference type="GO" id="GO:0005507">
    <property type="term" value="F:copper ion binding"/>
    <property type="evidence" value="ECO:0007669"/>
    <property type="project" value="InterPro"/>
</dbReference>
<dbReference type="InterPro" id="IPR000551">
    <property type="entry name" value="MerR-type_HTH_dom"/>
</dbReference>
<evidence type="ECO:0000256" key="3">
    <source>
        <dbReference type="ARBA" id="ARBA00023015"/>
    </source>
</evidence>
<dbReference type="Gene3D" id="1.10.1660.10">
    <property type="match status" value="1"/>
</dbReference>
<dbReference type="NCBIfam" id="TIGR02044">
    <property type="entry name" value="CueR"/>
    <property type="match status" value="1"/>
</dbReference>
<accession>A0A1G5FN03</accession>
<protein>
    <submittedName>
        <fullName evidence="8">Cu(I)-responsive transcriptional regulator</fullName>
    </submittedName>
</protein>
<dbReference type="PANTHER" id="PTHR30204">
    <property type="entry name" value="REDOX-CYCLING DRUG-SENSING TRANSCRIPTIONAL ACTIVATOR SOXR"/>
    <property type="match status" value="1"/>
</dbReference>
<dbReference type="PROSITE" id="PS50937">
    <property type="entry name" value="HTH_MERR_2"/>
    <property type="match status" value="1"/>
</dbReference>
<dbReference type="Proteomes" id="UP000199502">
    <property type="component" value="Unassembled WGS sequence"/>
</dbReference>
<keyword evidence="4" id="KW-0238">DNA-binding</keyword>
<evidence type="ECO:0000259" key="7">
    <source>
        <dbReference type="PROSITE" id="PS50937"/>
    </source>
</evidence>
<proteinExistence type="predicted"/>
<evidence type="ECO:0000313" key="8">
    <source>
        <dbReference type="EMBL" id="SCY40541.1"/>
    </source>
</evidence>
<reference evidence="8 9" key="1">
    <citation type="submission" date="2016-10" db="EMBL/GenBank/DDBJ databases">
        <authorList>
            <person name="de Groot N.N."/>
        </authorList>
    </citation>
    <scope>NUCLEOTIDE SEQUENCE [LARGE SCALE GENOMIC DNA]</scope>
    <source>
        <strain evidence="8 9">CGMCC 1.8925</strain>
    </source>
</reference>
<dbReference type="InterPro" id="IPR009061">
    <property type="entry name" value="DNA-bd_dom_put_sf"/>
</dbReference>
<dbReference type="Pfam" id="PF09278">
    <property type="entry name" value="MerR-DNA-bind"/>
    <property type="match status" value="1"/>
</dbReference>
<keyword evidence="9" id="KW-1185">Reference proteome</keyword>
<keyword evidence="3" id="KW-0805">Transcription regulation</keyword>
<sequence>MNIGAAARRSGLPPKTIRYYEEIGLLTASRAANGYRDYSEADVQRLGFVQRARRLGFSVEECRQLLSLYSDRDRASADVKAIALEKLAEIDRRIEELAGLRRMLGQLVESCHGDDRPDCPIIDGLAGDGRAGGGLAGGGRAAGAADPAASAGARSGTSVPAVR</sequence>
<dbReference type="GO" id="GO:0003700">
    <property type="term" value="F:DNA-binding transcription factor activity"/>
    <property type="evidence" value="ECO:0007669"/>
    <property type="project" value="InterPro"/>
</dbReference>
<keyword evidence="5" id="KW-0804">Transcription</keyword>
<dbReference type="SMART" id="SM00422">
    <property type="entry name" value="HTH_MERR"/>
    <property type="match status" value="1"/>
</dbReference>
<feature type="region of interest" description="Disordered" evidence="6">
    <location>
        <begin position="135"/>
        <end position="163"/>
    </location>
</feature>
<gene>
    <name evidence="8" type="ORF">SAMN05660710_01481</name>
</gene>
<evidence type="ECO:0000256" key="6">
    <source>
        <dbReference type="SAM" id="MobiDB-lite"/>
    </source>
</evidence>
<dbReference type="EMBL" id="FMVT01000004">
    <property type="protein sequence ID" value="SCY40541.1"/>
    <property type="molecule type" value="Genomic_DNA"/>
</dbReference>
<evidence type="ECO:0000256" key="1">
    <source>
        <dbReference type="ARBA" id="ARBA00004496"/>
    </source>
</evidence>
<organism evidence="8 9">
    <name type="scientific">Paracoccus tibetensis</name>
    <dbReference type="NCBI Taxonomy" id="336292"/>
    <lineage>
        <taxon>Bacteria</taxon>
        <taxon>Pseudomonadati</taxon>
        <taxon>Pseudomonadota</taxon>
        <taxon>Alphaproteobacteria</taxon>
        <taxon>Rhodobacterales</taxon>
        <taxon>Paracoccaceae</taxon>
        <taxon>Paracoccus</taxon>
    </lineage>
</organism>
<dbReference type="GO" id="GO:0045893">
    <property type="term" value="P:positive regulation of DNA-templated transcription"/>
    <property type="evidence" value="ECO:0007669"/>
    <property type="project" value="InterPro"/>
</dbReference>
<evidence type="ECO:0000313" key="9">
    <source>
        <dbReference type="Proteomes" id="UP000199502"/>
    </source>
</evidence>